<organism evidence="3 4">
    <name type="scientific">Tripterygium wilfordii</name>
    <name type="common">Thunder God vine</name>
    <dbReference type="NCBI Taxonomy" id="458696"/>
    <lineage>
        <taxon>Eukaryota</taxon>
        <taxon>Viridiplantae</taxon>
        <taxon>Streptophyta</taxon>
        <taxon>Embryophyta</taxon>
        <taxon>Tracheophyta</taxon>
        <taxon>Spermatophyta</taxon>
        <taxon>Magnoliopsida</taxon>
        <taxon>eudicotyledons</taxon>
        <taxon>Gunneridae</taxon>
        <taxon>Pentapetalae</taxon>
        <taxon>rosids</taxon>
        <taxon>fabids</taxon>
        <taxon>Celastrales</taxon>
        <taxon>Celastraceae</taxon>
        <taxon>Tripterygium</taxon>
    </lineage>
</organism>
<dbReference type="InterPro" id="IPR011990">
    <property type="entry name" value="TPR-like_helical_dom_sf"/>
</dbReference>
<comment type="caution">
    <text evidence="3">The sequence shown here is derived from an EMBL/GenBank/DDBJ whole genome shotgun (WGS) entry which is preliminary data.</text>
</comment>
<dbReference type="Pfam" id="PF13424">
    <property type="entry name" value="TPR_12"/>
    <property type="match status" value="2"/>
</dbReference>
<dbReference type="EMBL" id="JAAARO010000019">
    <property type="protein sequence ID" value="KAF5731275.1"/>
    <property type="molecule type" value="Genomic_DNA"/>
</dbReference>
<accession>A0A7J7CBG6</accession>
<dbReference type="InterPro" id="IPR019734">
    <property type="entry name" value="TPR_rpt"/>
</dbReference>
<evidence type="ECO:0000313" key="3">
    <source>
        <dbReference type="EMBL" id="KAF5731275.1"/>
    </source>
</evidence>
<evidence type="ECO:0000313" key="4">
    <source>
        <dbReference type="Proteomes" id="UP000593562"/>
    </source>
</evidence>
<dbReference type="AlphaFoldDB" id="A0A7J7CBG6"/>
<dbReference type="GO" id="GO:0009658">
    <property type="term" value="P:chloroplast organization"/>
    <property type="evidence" value="ECO:0007669"/>
    <property type="project" value="TreeGrafter"/>
</dbReference>
<evidence type="ECO:0000256" key="2">
    <source>
        <dbReference type="ARBA" id="ARBA00022803"/>
    </source>
</evidence>
<gene>
    <name evidence="3" type="ORF">HS088_TW19G00881</name>
</gene>
<sequence length="559" mass="63314">MSQVCTSLLSYQAQLSSCVKRQSFNFKLHMIPNKAIGFRSMPKRCSFVQSFKAHMPCRENHGAYDLSASNSFQRSKALFGHSDEPWDGDKDFERQLQELFDEVKTVIKMGNKNDAVDLLQANFEAVKEQMSAGDKGMEEAAILDVIALGYMAIGDFEIVESILDMLSEIVDCLEDDELLLDSVLIHMASMYSTLGNLEKSMLMYQRVTNILERKYGKNSTFLVTPLMGIAKVLGSTGRAIKAEEMYHRTITIMESNRGVESEDLVVPLYGLGNLLIKEGKTMDAESPFIRILNIYTKLYGENDGRVGMAMCSLAHAKCAKGKADEAIVLYQRAIQVIMDSNYMALDDSAMEKMRIDLAELLHAVGRVKEGRKLLEECLLIMEQYKGKGHPNLVTPLLNLATSYSQSRNFVEAERLLRTSLDIMTRNVGPDDQSISFPMLSLAVNLFHLNRNEEAEQLALEVLRIREEAFGKDSLPVGEALDCLASIKTRLGRDDDELLALLKRVLRIQEREFGRDGEEVMETIKKVVFYLDKLGRKDEKLPLQRRLSMLRMKHKQKVHY</sequence>
<dbReference type="SUPFAM" id="SSF48452">
    <property type="entry name" value="TPR-like"/>
    <property type="match status" value="2"/>
</dbReference>
<dbReference type="Pfam" id="PF13374">
    <property type="entry name" value="TPR_10"/>
    <property type="match status" value="1"/>
</dbReference>
<protein>
    <submittedName>
        <fullName evidence="3">Nephrocystin-3-like</fullName>
    </submittedName>
</protein>
<keyword evidence="2" id="KW-0802">TPR repeat</keyword>
<dbReference type="Gene3D" id="1.25.40.10">
    <property type="entry name" value="Tetratricopeptide repeat domain"/>
    <property type="match status" value="2"/>
</dbReference>
<reference evidence="3 4" key="1">
    <citation type="journal article" date="2020" name="Nat. Commun.">
        <title>Genome of Tripterygium wilfordii and identification of cytochrome P450 involved in triptolide biosynthesis.</title>
        <authorList>
            <person name="Tu L."/>
            <person name="Su P."/>
            <person name="Zhang Z."/>
            <person name="Gao L."/>
            <person name="Wang J."/>
            <person name="Hu T."/>
            <person name="Zhou J."/>
            <person name="Zhang Y."/>
            <person name="Zhao Y."/>
            <person name="Liu Y."/>
            <person name="Song Y."/>
            <person name="Tong Y."/>
            <person name="Lu Y."/>
            <person name="Yang J."/>
            <person name="Xu C."/>
            <person name="Jia M."/>
            <person name="Peters R.J."/>
            <person name="Huang L."/>
            <person name="Gao W."/>
        </authorList>
    </citation>
    <scope>NUCLEOTIDE SEQUENCE [LARGE SCALE GENOMIC DNA]</scope>
    <source>
        <strain evidence="4">cv. XIE 37</strain>
        <tissue evidence="3">Leaf</tissue>
    </source>
</reference>
<proteinExistence type="predicted"/>
<dbReference type="GO" id="GO:0009507">
    <property type="term" value="C:chloroplast"/>
    <property type="evidence" value="ECO:0007669"/>
    <property type="project" value="TreeGrafter"/>
</dbReference>
<evidence type="ECO:0000256" key="1">
    <source>
        <dbReference type="ARBA" id="ARBA00022737"/>
    </source>
</evidence>
<name>A0A7J7CBG6_TRIWF</name>
<keyword evidence="1" id="KW-0677">Repeat</keyword>
<dbReference type="Proteomes" id="UP000593562">
    <property type="component" value="Unassembled WGS sequence"/>
</dbReference>
<dbReference type="PANTHER" id="PTHR45641">
    <property type="entry name" value="TETRATRICOPEPTIDE REPEAT PROTEIN (AFU_ORTHOLOGUE AFUA_6G03870)"/>
    <property type="match status" value="1"/>
</dbReference>
<dbReference type="InParanoid" id="A0A7J7CBG6"/>
<keyword evidence="4" id="KW-1185">Reference proteome</keyword>
<dbReference type="OrthoDB" id="771227at2759"/>
<dbReference type="FunCoup" id="A0A7J7CBG6">
    <property type="interactions" value="901"/>
</dbReference>
<dbReference type="SMART" id="SM00028">
    <property type="entry name" value="TPR"/>
    <property type="match status" value="7"/>
</dbReference>
<dbReference type="PANTHER" id="PTHR45641:SF19">
    <property type="entry name" value="NEPHROCYSTIN-3"/>
    <property type="match status" value="1"/>
</dbReference>